<dbReference type="Gene3D" id="3.80.10.10">
    <property type="entry name" value="Ribonuclease Inhibitor"/>
    <property type="match status" value="1"/>
</dbReference>
<dbReference type="Proteomes" id="UP000593574">
    <property type="component" value="Unassembled WGS sequence"/>
</dbReference>
<dbReference type="InterPro" id="IPR051502">
    <property type="entry name" value="RLP_Defense_Trigger"/>
</dbReference>
<keyword evidence="5" id="KW-1133">Transmembrane helix</keyword>
<gene>
    <name evidence="6" type="ORF">Golax_011053</name>
</gene>
<evidence type="ECO:0000313" key="6">
    <source>
        <dbReference type="EMBL" id="MBA0711923.1"/>
    </source>
</evidence>
<evidence type="ECO:0000256" key="3">
    <source>
        <dbReference type="ARBA" id="ARBA00022737"/>
    </source>
</evidence>
<protein>
    <submittedName>
        <fullName evidence="6">Uncharacterized protein</fullName>
    </submittedName>
</protein>
<dbReference type="PANTHER" id="PTHR48062">
    <property type="entry name" value="RECEPTOR-LIKE PROTEIN 14"/>
    <property type="match status" value="1"/>
</dbReference>
<keyword evidence="5" id="KW-0472">Membrane</keyword>
<keyword evidence="2" id="KW-0433">Leucine-rich repeat</keyword>
<dbReference type="AlphaFoldDB" id="A0A7J8ZJA8"/>
<keyword evidence="7" id="KW-1185">Reference proteome</keyword>
<name>A0A7J8ZJA8_9ROSI</name>
<dbReference type="SUPFAM" id="SSF52058">
    <property type="entry name" value="L domain-like"/>
    <property type="match status" value="1"/>
</dbReference>
<evidence type="ECO:0000256" key="2">
    <source>
        <dbReference type="ARBA" id="ARBA00022614"/>
    </source>
</evidence>
<dbReference type="EMBL" id="JABEZV010000005">
    <property type="protein sequence ID" value="MBA0711923.1"/>
    <property type="molecule type" value="Genomic_DNA"/>
</dbReference>
<evidence type="ECO:0000256" key="1">
    <source>
        <dbReference type="ARBA" id="ARBA00009592"/>
    </source>
</evidence>
<evidence type="ECO:0000256" key="4">
    <source>
        <dbReference type="ARBA" id="ARBA00023170"/>
    </source>
</evidence>
<accession>A0A7J8ZJA8</accession>
<evidence type="ECO:0000256" key="5">
    <source>
        <dbReference type="SAM" id="Phobius"/>
    </source>
</evidence>
<proteinExistence type="inferred from homology"/>
<feature type="transmembrane region" description="Helical" evidence="5">
    <location>
        <begin position="42"/>
        <end position="60"/>
    </location>
</feature>
<comment type="caution">
    <text evidence="6">The sequence shown here is derived from an EMBL/GenBank/DDBJ whole genome shotgun (WGS) entry which is preliminary data.</text>
</comment>
<dbReference type="InterPro" id="IPR032675">
    <property type="entry name" value="LRR_dom_sf"/>
</dbReference>
<comment type="similarity">
    <text evidence="1">Belongs to the RLP family.</text>
</comment>
<keyword evidence="3" id="KW-0677">Repeat</keyword>
<evidence type="ECO:0000313" key="7">
    <source>
        <dbReference type="Proteomes" id="UP000593574"/>
    </source>
</evidence>
<organism evidence="6 7">
    <name type="scientific">Gossypium laxum</name>
    <dbReference type="NCBI Taxonomy" id="34288"/>
    <lineage>
        <taxon>Eukaryota</taxon>
        <taxon>Viridiplantae</taxon>
        <taxon>Streptophyta</taxon>
        <taxon>Embryophyta</taxon>
        <taxon>Tracheophyta</taxon>
        <taxon>Spermatophyta</taxon>
        <taxon>Magnoliopsida</taxon>
        <taxon>eudicotyledons</taxon>
        <taxon>Gunneridae</taxon>
        <taxon>Pentapetalae</taxon>
        <taxon>rosids</taxon>
        <taxon>malvids</taxon>
        <taxon>Malvales</taxon>
        <taxon>Malvaceae</taxon>
        <taxon>Malvoideae</taxon>
        <taxon>Gossypium</taxon>
    </lineage>
</organism>
<keyword evidence="4" id="KW-0675">Receptor</keyword>
<reference evidence="6 7" key="1">
    <citation type="journal article" date="2019" name="Genome Biol. Evol.">
        <title>Insights into the evolution of the New World diploid cottons (Gossypium, subgenus Houzingenia) based on genome sequencing.</title>
        <authorList>
            <person name="Grover C.E."/>
            <person name="Arick M.A. 2nd"/>
            <person name="Thrash A."/>
            <person name="Conover J.L."/>
            <person name="Sanders W.S."/>
            <person name="Peterson D.G."/>
            <person name="Frelichowski J.E."/>
            <person name="Scheffler J.A."/>
            <person name="Scheffler B.E."/>
            <person name="Wendel J.F."/>
        </authorList>
    </citation>
    <scope>NUCLEOTIDE SEQUENCE [LARGE SCALE GENOMIC DNA]</scope>
    <source>
        <strain evidence="6">4</strain>
        <tissue evidence="6">Leaf</tissue>
    </source>
</reference>
<sequence>MTFPDSSFDGNQALCPRLVAPCQRKQIPPVVFPGKKMKIMDWNFGIGAAIGFLLTVFFCFKSGWVIHKGRRGSLPIWLSSSKMLQLLDLSWNLLEDTECISPVKSKEQGNPRLAYNVWSFPPTIGLSDNKFTGPIWPSFGKLKNLHVEFGRTNLSRSIPDSISGMTSLEVLGLSPNNISGDTPHSLVHLSFLSAFNVSYNRLYGETPSEGQFMTFPEASFEGNEALCPRLLAPRQTK</sequence>
<keyword evidence="5" id="KW-0812">Transmembrane</keyword>
<dbReference type="PANTHER" id="PTHR48062:SF73">
    <property type="entry name" value="LEUCINE-RICH REPEAT RECEPTOR PROTEIN KINASE MSP1-LIKE"/>
    <property type="match status" value="1"/>
</dbReference>